<evidence type="ECO:0000259" key="7">
    <source>
        <dbReference type="Pfam" id="PF06271"/>
    </source>
</evidence>
<dbReference type="AlphaFoldDB" id="A0A2B0MZT3"/>
<protein>
    <recommendedName>
        <fullName evidence="7">RDD domain-containing protein</fullName>
    </recommendedName>
</protein>
<proteinExistence type="predicted"/>
<comment type="subcellular location">
    <subcellularLocation>
        <location evidence="1">Cell membrane</location>
        <topology evidence="1">Multi-pass membrane protein</topology>
    </subcellularLocation>
</comment>
<feature type="transmembrane region" description="Helical" evidence="6">
    <location>
        <begin position="90"/>
        <end position="114"/>
    </location>
</feature>
<evidence type="ECO:0000256" key="6">
    <source>
        <dbReference type="SAM" id="Phobius"/>
    </source>
</evidence>
<gene>
    <name evidence="8" type="ORF">COI93_04845</name>
</gene>
<evidence type="ECO:0000256" key="2">
    <source>
        <dbReference type="ARBA" id="ARBA00022475"/>
    </source>
</evidence>
<evidence type="ECO:0000256" key="3">
    <source>
        <dbReference type="ARBA" id="ARBA00022692"/>
    </source>
</evidence>
<comment type="caution">
    <text evidence="8">The sequence shown here is derived from an EMBL/GenBank/DDBJ whole genome shotgun (WGS) entry which is preliminary data.</text>
</comment>
<evidence type="ECO:0000256" key="4">
    <source>
        <dbReference type="ARBA" id="ARBA00022989"/>
    </source>
</evidence>
<keyword evidence="5 6" id="KW-0472">Membrane</keyword>
<dbReference type="EMBL" id="NUWN01000018">
    <property type="protein sequence ID" value="PFK46389.1"/>
    <property type="molecule type" value="Genomic_DNA"/>
</dbReference>
<organism evidence="8 9">
    <name type="scientific">Bacillus cereus</name>
    <dbReference type="NCBI Taxonomy" id="1396"/>
    <lineage>
        <taxon>Bacteria</taxon>
        <taxon>Bacillati</taxon>
        <taxon>Bacillota</taxon>
        <taxon>Bacilli</taxon>
        <taxon>Bacillales</taxon>
        <taxon>Bacillaceae</taxon>
        <taxon>Bacillus</taxon>
        <taxon>Bacillus cereus group</taxon>
    </lineage>
</organism>
<dbReference type="PANTHER" id="PTHR36115">
    <property type="entry name" value="PROLINE-RICH ANTIGEN HOMOLOG-RELATED"/>
    <property type="match status" value="1"/>
</dbReference>
<keyword evidence="3 6" id="KW-0812">Transmembrane</keyword>
<name>A0A2B0MZT3_BACCE</name>
<dbReference type="GO" id="GO:0005886">
    <property type="term" value="C:plasma membrane"/>
    <property type="evidence" value="ECO:0007669"/>
    <property type="project" value="UniProtKB-SubCell"/>
</dbReference>
<dbReference type="Pfam" id="PF06271">
    <property type="entry name" value="RDD"/>
    <property type="match status" value="1"/>
</dbReference>
<keyword evidence="2" id="KW-1003">Cell membrane</keyword>
<accession>A0A2B0MZT3</accession>
<dbReference type="Proteomes" id="UP000242656">
    <property type="component" value="Unassembled WGS sequence"/>
</dbReference>
<feature type="transmembrane region" description="Helical" evidence="6">
    <location>
        <begin position="12"/>
        <end position="30"/>
    </location>
</feature>
<feature type="transmembrane region" description="Helical" evidence="6">
    <location>
        <begin position="50"/>
        <end position="69"/>
    </location>
</feature>
<dbReference type="RefSeq" id="WP_098489888.1">
    <property type="nucleotide sequence ID" value="NZ_NUWN01000018.1"/>
</dbReference>
<evidence type="ECO:0000256" key="5">
    <source>
        <dbReference type="ARBA" id="ARBA00023136"/>
    </source>
</evidence>
<evidence type="ECO:0000256" key="1">
    <source>
        <dbReference type="ARBA" id="ARBA00004651"/>
    </source>
</evidence>
<evidence type="ECO:0000313" key="9">
    <source>
        <dbReference type="Proteomes" id="UP000242656"/>
    </source>
</evidence>
<dbReference type="PANTHER" id="PTHR36115:SF9">
    <property type="entry name" value="LMO1584 PROTEIN"/>
    <property type="match status" value="1"/>
</dbReference>
<keyword evidence="4 6" id="KW-1133">Transmembrane helix</keyword>
<feature type="domain" description="RDD" evidence="7">
    <location>
        <begin position="6"/>
        <end position="127"/>
    </location>
</feature>
<dbReference type="InterPro" id="IPR051791">
    <property type="entry name" value="Pra-immunoreactive"/>
</dbReference>
<evidence type="ECO:0000313" key="8">
    <source>
        <dbReference type="EMBL" id="PFK46389.1"/>
    </source>
</evidence>
<reference evidence="8 9" key="1">
    <citation type="submission" date="2017-09" db="EMBL/GenBank/DDBJ databases">
        <title>Large-scale bioinformatics analysis of Bacillus genomes uncovers conserved roles of natural products in bacterial physiology.</title>
        <authorList>
            <consortium name="Agbiome Team Llc"/>
            <person name="Bleich R.M."/>
            <person name="Grubbs K.J."/>
            <person name="Santa Maria K.C."/>
            <person name="Allen S.E."/>
            <person name="Farag S."/>
            <person name="Shank E.A."/>
            <person name="Bowers A."/>
        </authorList>
    </citation>
    <scope>NUCLEOTIDE SEQUENCE [LARGE SCALE GENOMIC DNA]</scope>
    <source>
        <strain evidence="8 9">AFS083043</strain>
    </source>
</reference>
<sequence length="135" mass="15670">MYEREPAGFWKRFLACIVDGLLIVPMYIMFFSLDVSKFHTEMIVNILNFLYFLIVPAIWLGFTIGKRVIEIQIIRIDGEKITLWTTCKRYLIAIIVYILTLGIGFIVSAFMVGLREDKRSIHDFIAGTQVVEVEE</sequence>
<dbReference type="InterPro" id="IPR010432">
    <property type="entry name" value="RDD"/>
</dbReference>